<protein>
    <submittedName>
        <fullName evidence="2">Uncharacterized protein</fullName>
    </submittedName>
</protein>
<dbReference type="InParanoid" id="A0A369J451"/>
<name>A0A369J451_HYPMA</name>
<evidence type="ECO:0000313" key="2">
    <source>
        <dbReference type="EMBL" id="RDB15175.1"/>
    </source>
</evidence>
<dbReference type="EMBL" id="LUEZ02000187">
    <property type="protein sequence ID" value="RDB15175.1"/>
    <property type="molecule type" value="Genomic_DNA"/>
</dbReference>
<evidence type="ECO:0000313" key="3">
    <source>
        <dbReference type="Proteomes" id="UP000076154"/>
    </source>
</evidence>
<keyword evidence="3" id="KW-1185">Reference proteome</keyword>
<gene>
    <name evidence="2" type="ORF">Hypma_004847</name>
</gene>
<evidence type="ECO:0000256" key="1">
    <source>
        <dbReference type="SAM" id="MobiDB-lite"/>
    </source>
</evidence>
<feature type="compositionally biased region" description="Polar residues" evidence="1">
    <location>
        <begin position="83"/>
        <end position="119"/>
    </location>
</feature>
<sequence>MFTPARSVWTGQSQLLANQPRAPDRCGHVHPLSLDERTVFVCTEATEPQPAECSQRRQGRTCVTKQNEKGGIPATAKPYARRTNPNPQVWLRTTSRCQGTNRGRETATQQRATRDTPTGQCLKRRTAPVCSQRKAAVEAQTDERRKSKPRQA</sequence>
<reference evidence="2" key="1">
    <citation type="submission" date="2018-04" db="EMBL/GenBank/DDBJ databases">
        <title>Whole genome sequencing of Hypsizygus marmoreus.</title>
        <authorList>
            <person name="Choi I.-G."/>
            <person name="Min B."/>
            <person name="Kim J.-G."/>
            <person name="Kim S."/>
            <person name="Oh Y.-L."/>
            <person name="Kong W.-S."/>
            <person name="Park H."/>
            <person name="Jeong J."/>
            <person name="Song E.-S."/>
        </authorList>
    </citation>
    <scope>NUCLEOTIDE SEQUENCE [LARGE SCALE GENOMIC DNA]</scope>
    <source>
        <strain evidence="2">51987-8</strain>
    </source>
</reference>
<dbReference type="Proteomes" id="UP000076154">
    <property type="component" value="Unassembled WGS sequence"/>
</dbReference>
<accession>A0A369J451</accession>
<comment type="caution">
    <text evidence="2">The sequence shown here is derived from an EMBL/GenBank/DDBJ whole genome shotgun (WGS) entry which is preliminary data.</text>
</comment>
<dbReference type="AlphaFoldDB" id="A0A369J451"/>
<organism evidence="2 3">
    <name type="scientific">Hypsizygus marmoreus</name>
    <name type="common">White beech mushroom</name>
    <name type="synonym">Agaricus marmoreus</name>
    <dbReference type="NCBI Taxonomy" id="39966"/>
    <lineage>
        <taxon>Eukaryota</taxon>
        <taxon>Fungi</taxon>
        <taxon>Dikarya</taxon>
        <taxon>Basidiomycota</taxon>
        <taxon>Agaricomycotina</taxon>
        <taxon>Agaricomycetes</taxon>
        <taxon>Agaricomycetidae</taxon>
        <taxon>Agaricales</taxon>
        <taxon>Tricholomatineae</taxon>
        <taxon>Lyophyllaceae</taxon>
        <taxon>Hypsizygus</taxon>
    </lineage>
</organism>
<feature type="region of interest" description="Disordered" evidence="1">
    <location>
        <begin position="53"/>
        <end position="152"/>
    </location>
</feature>
<proteinExistence type="predicted"/>